<dbReference type="InterPro" id="IPR027640">
    <property type="entry name" value="Kinesin-like_fam"/>
</dbReference>
<dbReference type="GO" id="GO:0005524">
    <property type="term" value="F:ATP binding"/>
    <property type="evidence" value="ECO:0007669"/>
    <property type="project" value="UniProtKB-UniRule"/>
</dbReference>
<keyword evidence="6 7" id="KW-0505">Motor protein</keyword>
<accession>A0AAQ3KI24</accession>
<keyword evidence="2" id="KW-0493">Microtubule</keyword>
<evidence type="ECO:0000313" key="11">
    <source>
        <dbReference type="EMBL" id="WOL06812.1"/>
    </source>
</evidence>
<dbReference type="Gene3D" id="3.40.850.10">
    <property type="entry name" value="Kinesin motor domain"/>
    <property type="match status" value="1"/>
</dbReference>
<keyword evidence="3 7" id="KW-0547">Nucleotide-binding</keyword>
<evidence type="ECO:0000256" key="5">
    <source>
        <dbReference type="ARBA" id="ARBA00023054"/>
    </source>
</evidence>
<dbReference type="PROSITE" id="PS50067">
    <property type="entry name" value="KINESIN_MOTOR_2"/>
    <property type="match status" value="1"/>
</dbReference>
<dbReference type="Proteomes" id="UP001327560">
    <property type="component" value="Chromosome 5"/>
</dbReference>
<feature type="binding site" evidence="7">
    <location>
        <begin position="207"/>
        <end position="214"/>
    </location>
    <ligand>
        <name>ATP</name>
        <dbReference type="ChEBI" id="CHEBI:30616"/>
    </ligand>
</feature>
<feature type="region of interest" description="Disordered" evidence="9">
    <location>
        <begin position="640"/>
        <end position="671"/>
    </location>
</feature>
<keyword evidence="12" id="KW-1185">Reference proteome</keyword>
<feature type="compositionally biased region" description="Polar residues" evidence="9">
    <location>
        <begin position="657"/>
        <end position="670"/>
    </location>
</feature>
<protein>
    <submittedName>
        <fullName evidence="11">Kinesin KP1 isoform X2</fullName>
    </submittedName>
</protein>
<feature type="compositionally biased region" description="Polar residues" evidence="9">
    <location>
        <begin position="551"/>
        <end position="564"/>
    </location>
</feature>
<feature type="compositionally biased region" description="Basic residues" evidence="9">
    <location>
        <begin position="565"/>
        <end position="576"/>
    </location>
</feature>
<dbReference type="PANTHER" id="PTHR47972">
    <property type="entry name" value="KINESIN-LIKE PROTEIN KLP-3"/>
    <property type="match status" value="1"/>
</dbReference>
<evidence type="ECO:0000256" key="9">
    <source>
        <dbReference type="SAM" id="MobiDB-lite"/>
    </source>
</evidence>
<dbReference type="FunFam" id="3.40.850.10:FF:000074">
    <property type="entry name" value="p-loop containing nucleoside triphosphate hydrolase superfamily protein"/>
    <property type="match status" value="1"/>
</dbReference>
<dbReference type="EMBL" id="CP136894">
    <property type="protein sequence ID" value="WOL06812.1"/>
    <property type="molecule type" value="Genomic_DNA"/>
</dbReference>
<dbReference type="SMART" id="SM00129">
    <property type="entry name" value="KISc"/>
    <property type="match status" value="1"/>
</dbReference>
<evidence type="ECO:0000256" key="7">
    <source>
        <dbReference type="PROSITE-ProRule" id="PRU00283"/>
    </source>
</evidence>
<reference evidence="11 12" key="1">
    <citation type="submission" date="2023-10" db="EMBL/GenBank/DDBJ databases">
        <title>Chromosome-scale genome assembly provides insights into flower coloration mechanisms of Canna indica.</title>
        <authorList>
            <person name="Li C."/>
        </authorList>
    </citation>
    <scope>NUCLEOTIDE SEQUENCE [LARGE SCALE GENOMIC DNA]</scope>
    <source>
        <tissue evidence="11">Flower</tissue>
    </source>
</reference>
<dbReference type="InterPro" id="IPR036961">
    <property type="entry name" value="Kinesin_motor_dom_sf"/>
</dbReference>
<evidence type="ECO:0000256" key="8">
    <source>
        <dbReference type="SAM" id="Coils"/>
    </source>
</evidence>
<dbReference type="GO" id="GO:0008017">
    <property type="term" value="F:microtubule binding"/>
    <property type="evidence" value="ECO:0007669"/>
    <property type="project" value="InterPro"/>
</dbReference>
<dbReference type="InterPro" id="IPR001752">
    <property type="entry name" value="Kinesin_motor_dom"/>
</dbReference>
<evidence type="ECO:0000256" key="1">
    <source>
        <dbReference type="ARBA" id="ARBA00010899"/>
    </source>
</evidence>
<dbReference type="InterPro" id="IPR027417">
    <property type="entry name" value="P-loop_NTPase"/>
</dbReference>
<evidence type="ECO:0000256" key="6">
    <source>
        <dbReference type="ARBA" id="ARBA00023175"/>
    </source>
</evidence>
<feature type="coiled-coil region" evidence="8">
    <location>
        <begin position="461"/>
        <end position="495"/>
    </location>
</feature>
<sequence>MDESEDIEACKSMQRLPDSIHSLLGLNSNVTASWFKSVCSIIKDLQSSKSGGDTQAKSKKIDEMEYTDSNDSDKNACLLKIQGTIIFVFVSQTFLSKGELASLNSQLKDLSIQRRQALNDFLDLKGNIRVFCRVRPFLPDENCGCARPVLTSDSSKMLLRTTEKKSKQYSFDKVFHPQSTQEEVFSEIEPVIKSALDGYNVCIFAYGQTGTGKTYSMEGIPSNPGIVPRGIQAIFEQALESNYTFQFSFSMLEIYMGSLRDLLVPRSKKLRAPKAPRLSIQMNSIGGIEIENLICVEVCNFEQVKRLYNLGKRSRSTASTKSNSNSSRSHCLICITITCSAAPERQKETNKIWMIDLGGSERLLKTQATGRRMEEGKAINLSLSALGDVISALQQKKSHVPYRNSKLTQVLKDSLGLDSKTLMFVHVSPKEEDLCETICSLGFATRAKSIHLESEESPELKAKKEVEMTKMEQKLTELESEQKDIQREIQKLIERQKLLMRSNNLSYGHTEDSLLFAEEVQLSESVNLHNASNSTRASPNLPRFMKPTLCSQKKTTSVHLSSTSTRKKSSNPSKMRRSISVYAESVNFESQNTVCLSECGSEFSMSTSYVGQGHGADDDTTCSQGTSEYEIKQVIFSVKEKSPTSSTTSHPHECSNRENIQVEESNNETHSSIEDWLHLQITGQAISQTACGKRVFAIPIDKRNNMCSQQNRLTKSNQEEIQSFISSNTDSTSKTNLNDGDAESLKRIIVDGMSYEMEDSESKQSQDHDQVSKKERINCEDQEEFADNISGIAIVSQVTKTPESTENIISVDSYNKEFSGPQQHKDNQEESCLHFRRTRRSLFAIHPSPIHQPSELKESTKHINRCQDKELGTDWLFFKTLQALWVSILVGLGIHSLGLGSNFFDGLLF</sequence>
<name>A0AAQ3KI24_9LILI</name>
<keyword evidence="5 8" id="KW-0175">Coiled coil</keyword>
<evidence type="ECO:0000256" key="4">
    <source>
        <dbReference type="ARBA" id="ARBA00022840"/>
    </source>
</evidence>
<feature type="region of interest" description="Disordered" evidence="9">
    <location>
        <begin position="551"/>
        <end position="576"/>
    </location>
</feature>
<dbReference type="GO" id="GO:0005874">
    <property type="term" value="C:microtubule"/>
    <property type="evidence" value="ECO:0007669"/>
    <property type="project" value="UniProtKB-KW"/>
</dbReference>
<evidence type="ECO:0000259" key="10">
    <source>
        <dbReference type="PROSITE" id="PS50067"/>
    </source>
</evidence>
<evidence type="ECO:0000313" key="12">
    <source>
        <dbReference type="Proteomes" id="UP001327560"/>
    </source>
</evidence>
<feature type="region of interest" description="Disordered" evidence="9">
    <location>
        <begin position="756"/>
        <end position="775"/>
    </location>
</feature>
<evidence type="ECO:0000256" key="2">
    <source>
        <dbReference type="ARBA" id="ARBA00022701"/>
    </source>
</evidence>
<keyword evidence="4 7" id="KW-0067">ATP-binding</keyword>
<dbReference type="PRINTS" id="PR00380">
    <property type="entry name" value="KINESINHEAVY"/>
</dbReference>
<dbReference type="AlphaFoldDB" id="A0AAQ3KI24"/>
<dbReference type="SUPFAM" id="SSF52540">
    <property type="entry name" value="P-loop containing nucleoside triphosphate hydrolases"/>
    <property type="match status" value="1"/>
</dbReference>
<organism evidence="11 12">
    <name type="scientific">Canna indica</name>
    <name type="common">Indian-shot</name>
    <dbReference type="NCBI Taxonomy" id="4628"/>
    <lineage>
        <taxon>Eukaryota</taxon>
        <taxon>Viridiplantae</taxon>
        <taxon>Streptophyta</taxon>
        <taxon>Embryophyta</taxon>
        <taxon>Tracheophyta</taxon>
        <taxon>Spermatophyta</taxon>
        <taxon>Magnoliopsida</taxon>
        <taxon>Liliopsida</taxon>
        <taxon>Zingiberales</taxon>
        <taxon>Cannaceae</taxon>
        <taxon>Canna</taxon>
    </lineage>
</organism>
<dbReference type="GO" id="GO:0003777">
    <property type="term" value="F:microtubule motor activity"/>
    <property type="evidence" value="ECO:0007669"/>
    <property type="project" value="InterPro"/>
</dbReference>
<dbReference type="PANTHER" id="PTHR47972:SF23">
    <property type="entry name" value="KINESIN MOTOR DOMAIN-CONTAINING PROTEIN"/>
    <property type="match status" value="1"/>
</dbReference>
<gene>
    <name evidence="11" type="ORF">Cni_G15546</name>
</gene>
<dbReference type="GO" id="GO:0007018">
    <property type="term" value="P:microtubule-based movement"/>
    <property type="evidence" value="ECO:0007669"/>
    <property type="project" value="InterPro"/>
</dbReference>
<evidence type="ECO:0000256" key="3">
    <source>
        <dbReference type="ARBA" id="ARBA00022741"/>
    </source>
</evidence>
<comment type="similarity">
    <text evidence="1">Belongs to the TRAFAC class myosin-kinesin ATPase superfamily. Kinesin family. KIN-14 subfamily.</text>
</comment>
<feature type="domain" description="Kinesin motor" evidence="10">
    <location>
        <begin position="127"/>
        <end position="450"/>
    </location>
</feature>
<proteinExistence type="inferred from homology"/>
<feature type="compositionally biased region" description="Basic and acidic residues" evidence="9">
    <location>
        <begin position="760"/>
        <end position="775"/>
    </location>
</feature>
<dbReference type="Pfam" id="PF00225">
    <property type="entry name" value="Kinesin"/>
    <property type="match status" value="1"/>
</dbReference>